<name>A0A518H226_9BACT</name>
<gene>
    <name evidence="1" type="ORF">ElP_27800</name>
</gene>
<evidence type="ECO:0000313" key="1">
    <source>
        <dbReference type="EMBL" id="QDV34883.1"/>
    </source>
</evidence>
<organism evidence="1 2">
    <name type="scientific">Tautonia plasticadhaerens</name>
    <dbReference type="NCBI Taxonomy" id="2527974"/>
    <lineage>
        <taxon>Bacteria</taxon>
        <taxon>Pseudomonadati</taxon>
        <taxon>Planctomycetota</taxon>
        <taxon>Planctomycetia</taxon>
        <taxon>Isosphaerales</taxon>
        <taxon>Isosphaeraceae</taxon>
        <taxon>Tautonia</taxon>
    </lineage>
</organism>
<dbReference type="AlphaFoldDB" id="A0A518H226"/>
<proteinExistence type="predicted"/>
<protein>
    <submittedName>
        <fullName evidence="1">Uncharacterized protein</fullName>
    </submittedName>
</protein>
<keyword evidence="2" id="KW-1185">Reference proteome</keyword>
<dbReference type="Proteomes" id="UP000317835">
    <property type="component" value="Chromosome"/>
</dbReference>
<evidence type="ECO:0000313" key="2">
    <source>
        <dbReference type="Proteomes" id="UP000317835"/>
    </source>
</evidence>
<reference evidence="1 2" key="1">
    <citation type="submission" date="2019-02" db="EMBL/GenBank/DDBJ databases">
        <title>Deep-cultivation of Planctomycetes and their phenomic and genomic characterization uncovers novel biology.</title>
        <authorList>
            <person name="Wiegand S."/>
            <person name="Jogler M."/>
            <person name="Boedeker C."/>
            <person name="Pinto D."/>
            <person name="Vollmers J."/>
            <person name="Rivas-Marin E."/>
            <person name="Kohn T."/>
            <person name="Peeters S.H."/>
            <person name="Heuer A."/>
            <person name="Rast P."/>
            <person name="Oberbeckmann S."/>
            <person name="Bunk B."/>
            <person name="Jeske O."/>
            <person name="Meyerdierks A."/>
            <person name="Storesund J.E."/>
            <person name="Kallscheuer N."/>
            <person name="Luecker S."/>
            <person name="Lage O.M."/>
            <person name="Pohl T."/>
            <person name="Merkel B.J."/>
            <person name="Hornburger P."/>
            <person name="Mueller R.-W."/>
            <person name="Bruemmer F."/>
            <person name="Labrenz M."/>
            <person name="Spormann A.M."/>
            <person name="Op den Camp H."/>
            <person name="Overmann J."/>
            <person name="Amann R."/>
            <person name="Jetten M.S.M."/>
            <person name="Mascher T."/>
            <person name="Medema M.H."/>
            <person name="Devos D.P."/>
            <person name="Kaster A.-K."/>
            <person name="Ovreas L."/>
            <person name="Rohde M."/>
            <person name="Galperin M.Y."/>
            <person name="Jogler C."/>
        </authorList>
    </citation>
    <scope>NUCLEOTIDE SEQUENCE [LARGE SCALE GENOMIC DNA]</scope>
    <source>
        <strain evidence="1 2">ElP</strain>
    </source>
</reference>
<dbReference type="KEGG" id="tpla:ElP_27800"/>
<dbReference type="EMBL" id="CP036426">
    <property type="protein sequence ID" value="QDV34883.1"/>
    <property type="molecule type" value="Genomic_DNA"/>
</dbReference>
<sequence>MQATTLSEAAADLLKRRLAGERVEVTEENRSLYRELVTAGLAIPLHSFARGNEGHFRLTEAACALREA</sequence>
<dbReference type="RefSeq" id="WP_145270091.1">
    <property type="nucleotide sequence ID" value="NZ_CP036426.1"/>
</dbReference>
<accession>A0A518H226</accession>